<keyword evidence="4" id="KW-0997">Cell inner membrane</keyword>
<dbReference type="CDD" id="cd03512">
    <property type="entry name" value="Alkane-hydroxylase"/>
    <property type="match status" value="1"/>
</dbReference>
<dbReference type="PANTHER" id="PTHR38674:SF1">
    <property type="entry name" value="ALKANE 1-MONOOXYGENASE 1"/>
    <property type="match status" value="1"/>
</dbReference>
<evidence type="ECO:0000256" key="7">
    <source>
        <dbReference type="ARBA" id="ARBA00022989"/>
    </source>
</evidence>
<keyword evidence="5 12" id="KW-0812">Transmembrane</keyword>
<sequence>MFWFSLASLSPLALLICACLWAGIWPGVALAYMTLCVYALDRLGRRKLPVQQDAQTMHRADLLSVTLALGHLGLLPALMIAIPQMPMLQAVLTGAAAGLFMGQVSHPNAHELIHRPARGLRRLGAIVYTSMLIGHHVSAHMLVHHVHVGTERDPNSADLGLGFYRFWPRAWLGSFRAGWQAETSRRLKRTDSGGMHPYFGYLAGAGALILLATALAGLDGVLVLLAICTYAQAQIFLADYVQHYGLRRQTYDQRLEPTGPQHSWNAPHWYSSALMLNAPRHSDHHMHPGRPYPALELTKDMPTLPRPVPLMAVIALFPPLWRRIMDPRVALLRQRAAPDSSNPTLHTRQ</sequence>
<gene>
    <name evidence="14" type="ORF">QEZ52_18490</name>
</gene>
<reference evidence="14 15" key="1">
    <citation type="submission" date="2023-04" db="EMBL/GenBank/DDBJ databases">
        <title>Complete genome sequence of Alisedimentitalea scapharcae.</title>
        <authorList>
            <person name="Rong J.-C."/>
            <person name="Yi M.-L."/>
            <person name="Zhao Q."/>
        </authorList>
    </citation>
    <scope>NUCLEOTIDE SEQUENCE [LARGE SCALE GENOMIC DNA]</scope>
    <source>
        <strain evidence="14 15">KCTC 42119</strain>
    </source>
</reference>
<evidence type="ECO:0000256" key="2">
    <source>
        <dbReference type="ARBA" id="ARBA00010823"/>
    </source>
</evidence>
<dbReference type="EMBL" id="CP123584">
    <property type="protein sequence ID" value="WZK88568.1"/>
    <property type="molecule type" value="Genomic_DNA"/>
</dbReference>
<dbReference type="Pfam" id="PF00487">
    <property type="entry name" value="FA_desaturase"/>
    <property type="match status" value="1"/>
</dbReference>
<keyword evidence="6" id="KW-0479">Metal-binding</keyword>
<keyword evidence="11 12" id="KW-0472">Membrane</keyword>
<keyword evidence="9" id="KW-0408">Iron</keyword>
<evidence type="ECO:0000256" key="11">
    <source>
        <dbReference type="ARBA" id="ARBA00023136"/>
    </source>
</evidence>
<evidence type="ECO:0000256" key="12">
    <source>
        <dbReference type="SAM" id="Phobius"/>
    </source>
</evidence>
<evidence type="ECO:0000256" key="8">
    <source>
        <dbReference type="ARBA" id="ARBA00023002"/>
    </source>
</evidence>
<keyword evidence="10" id="KW-0503">Monooxygenase</keyword>
<proteinExistence type="inferred from homology"/>
<evidence type="ECO:0000256" key="9">
    <source>
        <dbReference type="ARBA" id="ARBA00023004"/>
    </source>
</evidence>
<name>A0ABZ2XR51_9RHOB</name>
<dbReference type="InterPro" id="IPR005804">
    <property type="entry name" value="FA_desaturase_dom"/>
</dbReference>
<dbReference type="InterPro" id="IPR033885">
    <property type="entry name" value="AlkB/XylM"/>
</dbReference>
<evidence type="ECO:0000256" key="5">
    <source>
        <dbReference type="ARBA" id="ARBA00022692"/>
    </source>
</evidence>
<dbReference type="RefSeq" id="WP_406645950.1">
    <property type="nucleotide sequence ID" value="NZ_CP123584.1"/>
</dbReference>
<protein>
    <submittedName>
        <fullName evidence="14">Alkane 1-monooxygenase</fullName>
    </submittedName>
</protein>
<evidence type="ECO:0000256" key="3">
    <source>
        <dbReference type="ARBA" id="ARBA00022475"/>
    </source>
</evidence>
<comment type="subcellular location">
    <subcellularLocation>
        <location evidence="1">Cell inner membrane</location>
        <topology evidence="1">Multi-pass membrane protein</topology>
    </subcellularLocation>
</comment>
<comment type="similarity">
    <text evidence="2">Belongs to the fatty acid desaturase type 1 family. AlkB subfamily.</text>
</comment>
<feature type="transmembrane region" description="Helical" evidence="12">
    <location>
        <begin position="12"/>
        <end position="40"/>
    </location>
</feature>
<dbReference type="PANTHER" id="PTHR38674">
    <property type="entry name" value="ALKANE 1-MONOOXYGENASE 1"/>
    <property type="match status" value="1"/>
</dbReference>
<evidence type="ECO:0000256" key="1">
    <source>
        <dbReference type="ARBA" id="ARBA00004429"/>
    </source>
</evidence>
<feature type="domain" description="Fatty acid desaturase" evidence="13">
    <location>
        <begin position="90"/>
        <end position="305"/>
    </location>
</feature>
<feature type="transmembrane region" description="Helical" evidence="12">
    <location>
        <begin position="198"/>
        <end position="216"/>
    </location>
</feature>
<keyword evidence="15" id="KW-1185">Reference proteome</keyword>
<keyword evidence="3" id="KW-1003">Cell membrane</keyword>
<evidence type="ECO:0000256" key="6">
    <source>
        <dbReference type="ARBA" id="ARBA00022723"/>
    </source>
</evidence>
<evidence type="ECO:0000256" key="4">
    <source>
        <dbReference type="ARBA" id="ARBA00022519"/>
    </source>
</evidence>
<evidence type="ECO:0000259" key="13">
    <source>
        <dbReference type="Pfam" id="PF00487"/>
    </source>
</evidence>
<keyword evidence="8" id="KW-0560">Oxidoreductase</keyword>
<evidence type="ECO:0000313" key="15">
    <source>
        <dbReference type="Proteomes" id="UP001623232"/>
    </source>
</evidence>
<accession>A0ABZ2XR51</accession>
<evidence type="ECO:0000313" key="14">
    <source>
        <dbReference type="EMBL" id="WZK88568.1"/>
    </source>
</evidence>
<organism evidence="14 15">
    <name type="scientific">Aliisedimentitalea scapharcae</name>
    <dbReference type="NCBI Taxonomy" id="1524259"/>
    <lineage>
        <taxon>Bacteria</taxon>
        <taxon>Pseudomonadati</taxon>
        <taxon>Pseudomonadota</taxon>
        <taxon>Alphaproteobacteria</taxon>
        <taxon>Rhodobacterales</taxon>
        <taxon>Roseobacteraceae</taxon>
        <taxon>Aliisedimentitalea</taxon>
    </lineage>
</organism>
<feature type="transmembrane region" description="Helical" evidence="12">
    <location>
        <begin position="61"/>
        <end position="82"/>
    </location>
</feature>
<evidence type="ECO:0000256" key="10">
    <source>
        <dbReference type="ARBA" id="ARBA00023033"/>
    </source>
</evidence>
<keyword evidence="7 12" id="KW-1133">Transmembrane helix</keyword>
<dbReference type="Proteomes" id="UP001623232">
    <property type="component" value="Chromosome"/>
</dbReference>